<reference evidence="1" key="1">
    <citation type="journal article" date="2015" name="Nature">
        <title>Complex archaea that bridge the gap between prokaryotes and eukaryotes.</title>
        <authorList>
            <person name="Spang A."/>
            <person name="Saw J.H."/>
            <person name="Jorgensen S.L."/>
            <person name="Zaremba-Niedzwiedzka K."/>
            <person name="Martijn J."/>
            <person name="Lind A.E."/>
            <person name="van Eijk R."/>
            <person name="Schleper C."/>
            <person name="Guy L."/>
            <person name="Ettema T.J."/>
        </authorList>
    </citation>
    <scope>NUCLEOTIDE SEQUENCE</scope>
</reference>
<evidence type="ECO:0008006" key="2">
    <source>
        <dbReference type="Google" id="ProtNLM"/>
    </source>
</evidence>
<protein>
    <recommendedName>
        <fullName evidence="2">SprT-like domain-containing protein</fullName>
    </recommendedName>
</protein>
<dbReference type="AlphaFoldDB" id="A0A0F9M7X4"/>
<feature type="non-terminal residue" evidence="1">
    <location>
        <position position="99"/>
    </location>
</feature>
<proteinExistence type="predicted"/>
<name>A0A0F9M7X4_9ZZZZ</name>
<sequence length="99" mass="11819">MQRTKLEPLTHKYIKKWMAKLKLTEFKYTVEFASLKGDYALVSTDEETRHITIEFDPRAFKTEEEVEQTIVHELLHARINDYVELVEEIIRTHITNPKT</sequence>
<dbReference type="EMBL" id="LAZR01005220">
    <property type="protein sequence ID" value="KKN01809.1"/>
    <property type="molecule type" value="Genomic_DNA"/>
</dbReference>
<organism evidence="1">
    <name type="scientific">marine sediment metagenome</name>
    <dbReference type="NCBI Taxonomy" id="412755"/>
    <lineage>
        <taxon>unclassified sequences</taxon>
        <taxon>metagenomes</taxon>
        <taxon>ecological metagenomes</taxon>
    </lineage>
</organism>
<comment type="caution">
    <text evidence="1">The sequence shown here is derived from an EMBL/GenBank/DDBJ whole genome shotgun (WGS) entry which is preliminary data.</text>
</comment>
<evidence type="ECO:0000313" key="1">
    <source>
        <dbReference type="EMBL" id="KKN01809.1"/>
    </source>
</evidence>
<gene>
    <name evidence="1" type="ORF">LCGC14_1123910</name>
</gene>
<accession>A0A0F9M7X4</accession>